<organism evidence="3 5">
    <name type="scientific">Didymodactylos carnosus</name>
    <dbReference type="NCBI Taxonomy" id="1234261"/>
    <lineage>
        <taxon>Eukaryota</taxon>
        <taxon>Metazoa</taxon>
        <taxon>Spiralia</taxon>
        <taxon>Gnathifera</taxon>
        <taxon>Rotifera</taxon>
        <taxon>Eurotatoria</taxon>
        <taxon>Bdelloidea</taxon>
        <taxon>Philodinida</taxon>
        <taxon>Philodinidae</taxon>
        <taxon>Didymodactylos</taxon>
    </lineage>
</organism>
<dbReference type="Proteomes" id="UP000681722">
    <property type="component" value="Unassembled WGS sequence"/>
</dbReference>
<dbReference type="EMBL" id="CAJNOQ010003031">
    <property type="protein sequence ID" value="CAF0991876.1"/>
    <property type="molecule type" value="Genomic_DNA"/>
</dbReference>
<comment type="caution">
    <text evidence="3">The sequence shown here is derived from an EMBL/GenBank/DDBJ whole genome shotgun (WGS) entry which is preliminary data.</text>
</comment>
<reference evidence="3" key="1">
    <citation type="submission" date="2021-02" db="EMBL/GenBank/DDBJ databases">
        <authorList>
            <person name="Nowell W R."/>
        </authorList>
    </citation>
    <scope>NUCLEOTIDE SEQUENCE</scope>
</reference>
<name>A0A814FYW8_9BILA</name>
<sequence>MSQKLLKQIFKNGKESLSSGGGIGQQQQQVTSVTSISTTDTTTTDTTTTTNNTEDPPSSPISSSSSQIQYAKMRIIASPIFHIKDVVRALITSVPKSSELIETLIHYGDVLGATTIHGYLVEKTYETNTLINDEFSVYQGPALCVTFDIELNEQQWEEYFGVHDAAIHQQEQLPIQNEQQNSTKIASFFHCSDFICVSSGSRVVYFDPCDRMTSDERSYVSIFDLETDDIEMFEDQFKPLEYFLSPSKTSFAGTIIRLPLRTTKNQQMITNQLYNLDDLCQQINDYFIGNDLYSQIQLLLSTNLTSITFDHTKDFHTFKQLIQVQIRNQTYQFKDYMKYLPSTTDYPKSITSIINIEKESSTHFLTPTGNNSQLQPSSPQSSTSDNSPTSPLTYTKWLLSIYVDYNETEKCEFIVKLLVPLSSHLPLLKLSSISSSTYATFRSVQLTSIRTLYYSTSISPTVTSNLRQLKFPQAYALMLKDFSRLIKPSSSNTQQFLSNDMLWSLMPDINEQQQLQQNKSHELTTTTIYDIMPDIWSEIGKQELFYSVTDGWGYVAIEDMIINDVEDPIQQEVLTYVFSEANAPIVILPRHIVRGLCKYSNKLYLQVMTPFHASELLSKNSSVLQRLSIEQKLSILTYIILNDPDPGLVLELELLPLANEQFVQFQTKGNTLKNVYILDNEDYLQLFAQQTYEQILKPTINKQLFNILSSKEFQVQVKAERLNFLYSFIKSFEKYTPVSLEYYND</sequence>
<dbReference type="PANTHER" id="PTHR15600">
    <property type="entry name" value="SACSIN"/>
    <property type="match status" value="1"/>
</dbReference>
<evidence type="ECO:0000313" key="3">
    <source>
        <dbReference type="EMBL" id="CAF0991876.1"/>
    </source>
</evidence>
<feature type="region of interest" description="Disordered" evidence="1">
    <location>
        <begin position="365"/>
        <end position="389"/>
    </location>
</feature>
<evidence type="ECO:0000313" key="4">
    <source>
        <dbReference type="EMBL" id="CAF3763802.1"/>
    </source>
</evidence>
<dbReference type="OrthoDB" id="1262810at2759"/>
<feature type="region of interest" description="Disordered" evidence="1">
    <location>
        <begin position="14"/>
        <end position="65"/>
    </location>
</feature>
<evidence type="ECO:0000313" key="5">
    <source>
        <dbReference type="Proteomes" id="UP000663829"/>
    </source>
</evidence>
<feature type="domain" description="Sacsin/Nov" evidence="2">
    <location>
        <begin position="86"/>
        <end position="314"/>
    </location>
</feature>
<accession>A0A814FYW8</accession>
<dbReference type="PANTHER" id="PTHR15600:SF42">
    <property type="entry name" value="SACSIN"/>
    <property type="match status" value="1"/>
</dbReference>
<evidence type="ECO:0000256" key="1">
    <source>
        <dbReference type="SAM" id="MobiDB-lite"/>
    </source>
</evidence>
<dbReference type="Proteomes" id="UP000663829">
    <property type="component" value="Unassembled WGS sequence"/>
</dbReference>
<proteinExistence type="predicted"/>
<protein>
    <recommendedName>
        <fullName evidence="2">Sacsin/Nov domain-containing protein</fullName>
    </recommendedName>
</protein>
<gene>
    <name evidence="3" type="ORF">GPM918_LOCUS13296</name>
    <name evidence="4" type="ORF">SRO942_LOCUS13296</name>
</gene>
<feature type="compositionally biased region" description="Low complexity" evidence="1">
    <location>
        <begin position="370"/>
        <end position="389"/>
    </location>
</feature>
<dbReference type="InterPro" id="IPR052972">
    <property type="entry name" value="Sacsin_chaperone_reg"/>
</dbReference>
<dbReference type="AlphaFoldDB" id="A0A814FYW8"/>
<dbReference type="EMBL" id="CAJOBC010003031">
    <property type="protein sequence ID" value="CAF3763802.1"/>
    <property type="molecule type" value="Genomic_DNA"/>
</dbReference>
<feature type="compositionally biased region" description="Low complexity" evidence="1">
    <location>
        <begin position="25"/>
        <end position="53"/>
    </location>
</feature>
<dbReference type="Pfam" id="PF25794">
    <property type="entry name" value="SACS"/>
    <property type="match status" value="1"/>
</dbReference>
<dbReference type="InterPro" id="IPR058210">
    <property type="entry name" value="SACS/Nov_dom"/>
</dbReference>
<evidence type="ECO:0000259" key="2">
    <source>
        <dbReference type="Pfam" id="PF25794"/>
    </source>
</evidence>
<dbReference type="GO" id="GO:0030544">
    <property type="term" value="F:Hsp70 protein binding"/>
    <property type="evidence" value="ECO:0007669"/>
    <property type="project" value="TreeGrafter"/>
</dbReference>
<keyword evidence="5" id="KW-1185">Reference proteome</keyword>